<dbReference type="Proteomes" id="UP000789860">
    <property type="component" value="Unassembled WGS sequence"/>
</dbReference>
<gene>
    <name evidence="1" type="ORF">SCALOS_LOCUS1362</name>
</gene>
<keyword evidence="2" id="KW-1185">Reference proteome</keyword>
<protein>
    <submittedName>
        <fullName evidence="1">3952_t:CDS:1</fullName>
    </submittedName>
</protein>
<evidence type="ECO:0000313" key="1">
    <source>
        <dbReference type="EMBL" id="CAG8454985.1"/>
    </source>
</evidence>
<accession>A0ACA9K6X6</accession>
<sequence length="468" mass="53048">MVSPKTAQPDNNLAGSSVGNVNLIKPSSTKLKPSESETNGLITIPASPREPLNINEENEKISQENEPPKKIIPSPAPIPAINIWQLRKEAMNAKKVTETSNLNDKDAAATITVTTTDIKKSENLNIDQQEPPDDFKRFAKKDSKKQKQPPILPPLEDQTSWPAPAEVLIKDKEKEQTDSSEKKQSNDIGTKDNQKRGKGKWIKYTPIITHNTPLPSHERSKPRRRSEDHVGLRERKSSEKVINPEVETPTVQSNNTTRRRASVPPPSREYGRRYSQHGENGINHHHHSNSGPPFRGGRRGRGRPYNGTRGPPRSVTLPYASTGYVQQYVNVYGTKIGYDLEILKFYILQQMYIHLNMDPEGYVPIALLAGFNRVKALTMDLDLVREALLNSRIVEINEDKVRKREGWESWLLPKQYEKGENELEHTNNVQTMSKPTGYQHYEVNSNEGIPLMDDDENKENEEMPTIPE</sequence>
<proteinExistence type="predicted"/>
<organism evidence="1 2">
    <name type="scientific">Scutellospora calospora</name>
    <dbReference type="NCBI Taxonomy" id="85575"/>
    <lineage>
        <taxon>Eukaryota</taxon>
        <taxon>Fungi</taxon>
        <taxon>Fungi incertae sedis</taxon>
        <taxon>Mucoromycota</taxon>
        <taxon>Glomeromycotina</taxon>
        <taxon>Glomeromycetes</taxon>
        <taxon>Diversisporales</taxon>
        <taxon>Gigasporaceae</taxon>
        <taxon>Scutellospora</taxon>
    </lineage>
</organism>
<comment type="caution">
    <text evidence="1">The sequence shown here is derived from an EMBL/GenBank/DDBJ whole genome shotgun (WGS) entry which is preliminary data.</text>
</comment>
<dbReference type="EMBL" id="CAJVPM010000921">
    <property type="protein sequence ID" value="CAG8454985.1"/>
    <property type="molecule type" value="Genomic_DNA"/>
</dbReference>
<name>A0ACA9K6X6_9GLOM</name>
<reference evidence="1" key="1">
    <citation type="submission" date="2021-06" db="EMBL/GenBank/DDBJ databases">
        <authorList>
            <person name="Kallberg Y."/>
            <person name="Tangrot J."/>
            <person name="Rosling A."/>
        </authorList>
    </citation>
    <scope>NUCLEOTIDE SEQUENCE</scope>
    <source>
        <strain evidence="1">AU212A</strain>
    </source>
</reference>
<evidence type="ECO:0000313" key="2">
    <source>
        <dbReference type="Proteomes" id="UP000789860"/>
    </source>
</evidence>